<feature type="compositionally biased region" description="Basic and acidic residues" evidence="1">
    <location>
        <begin position="1"/>
        <end position="11"/>
    </location>
</feature>
<dbReference type="RefSeq" id="WP_260796116.1">
    <property type="nucleotide sequence ID" value="NZ_CP093313.1"/>
</dbReference>
<accession>A0A9J7BYG4</accession>
<reference evidence="2" key="1">
    <citation type="submission" date="2021-04" db="EMBL/GenBank/DDBJ databases">
        <title>Phylogenetic analysis of Acidobacteriaceae.</title>
        <authorList>
            <person name="Qiu L."/>
            <person name="Zhang Q."/>
        </authorList>
    </citation>
    <scope>NUCLEOTIDE SEQUENCE</scope>
    <source>
        <strain evidence="2">DSM 25168</strain>
    </source>
</reference>
<dbReference type="KEGG" id="orp:MOP44_11140"/>
<sequence length="113" mass="13009">MGSIDYNREADYNPDSLPAPLGPLDSASPQDPAPQSPEELKEENRKIRRLQMVVNMVTQVIAQDSSLSVEEASEMVADTRRLALGMFPDKELAFNLIYWPRLQRLMRERFRMQ</sequence>
<dbReference type="AlphaFoldDB" id="A0A9J7BYG4"/>
<name>A0A9J7BYG4_9BACT</name>
<evidence type="ECO:0000313" key="2">
    <source>
        <dbReference type="EMBL" id="UWZ86477.1"/>
    </source>
</evidence>
<dbReference type="EMBL" id="CP093313">
    <property type="protein sequence ID" value="UWZ86477.1"/>
    <property type="molecule type" value="Genomic_DNA"/>
</dbReference>
<dbReference type="Proteomes" id="UP001059380">
    <property type="component" value="Chromosome"/>
</dbReference>
<protein>
    <submittedName>
        <fullName evidence="2">Uncharacterized protein</fullName>
    </submittedName>
</protein>
<feature type="region of interest" description="Disordered" evidence="1">
    <location>
        <begin position="1"/>
        <end position="43"/>
    </location>
</feature>
<keyword evidence="3" id="KW-1185">Reference proteome</keyword>
<proteinExistence type="predicted"/>
<gene>
    <name evidence="2" type="ORF">MOP44_11140</name>
</gene>
<evidence type="ECO:0000313" key="3">
    <source>
        <dbReference type="Proteomes" id="UP001059380"/>
    </source>
</evidence>
<organism evidence="2 3">
    <name type="scientific">Occallatibacter riparius</name>
    <dbReference type="NCBI Taxonomy" id="1002689"/>
    <lineage>
        <taxon>Bacteria</taxon>
        <taxon>Pseudomonadati</taxon>
        <taxon>Acidobacteriota</taxon>
        <taxon>Terriglobia</taxon>
        <taxon>Terriglobales</taxon>
        <taxon>Acidobacteriaceae</taxon>
        <taxon>Occallatibacter</taxon>
    </lineage>
</organism>
<evidence type="ECO:0000256" key="1">
    <source>
        <dbReference type="SAM" id="MobiDB-lite"/>
    </source>
</evidence>